<keyword evidence="2" id="KW-1185">Reference proteome</keyword>
<dbReference type="Proteomes" id="UP000738349">
    <property type="component" value="Unassembled WGS sequence"/>
</dbReference>
<dbReference type="OrthoDB" id="5404599at2759"/>
<dbReference type="InterPro" id="IPR011009">
    <property type="entry name" value="Kinase-like_dom_sf"/>
</dbReference>
<dbReference type="EMBL" id="JAGMUV010000002">
    <property type="protein sequence ID" value="KAH7171434.1"/>
    <property type="molecule type" value="Genomic_DNA"/>
</dbReference>
<feature type="non-terminal residue" evidence="1">
    <location>
        <position position="1"/>
    </location>
</feature>
<dbReference type="SUPFAM" id="SSF56112">
    <property type="entry name" value="Protein kinase-like (PK-like)"/>
    <property type="match status" value="1"/>
</dbReference>
<dbReference type="AlphaFoldDB" id="A0A9P9FRV2"/>
<feature type="non-terminal residue" evidence="1">
    <location>
        <position position="277"/>
    </location>
</feature>
<comment type="caution">
    <text evidence="1">The sequence shown here is derived from an EMBL/GenBank/DDBJ whole genome shotgun (WGS) entry which is preliminary data.</text>
</comment>
<evidence type="ECO:0008006" key="3">
    <source>
        <dbReference type="Google" id="ProtNLM"/>
    </source>
</evidence>
<evidence type="ECO:0000313" key="2">
    <source>
        <dbReference type="Proteomes" id="UP000738349"/>
    </source>
</evidence>
<evidence type="ECO:0000313" key="1">
    <source>
        <dbReference type="EMBL" id="KAH7171434.1"/>
    </source>
</evidence>
<gene>
    <name evidence="1" type="ORF">EDB81DRAFT_623176</name>
</gene>
<organism evidence="1 2">
    <name type="scientific">Dactylonectria macrodidyma</name>
    <dbReference type="NCBI Taxonomy" id="307937"/>
    <lineage>
        <taxon>Eukaryota</taxon>
        <taxon>Fungi</taxon>
        <taxon>Dikarya</taxon>
        <taxon>Ascomycota</taxon>
        <taxon>Pezizomycotina</taxon>
        <taxon>Sordariomycetes</taxon>
        <taxon>Hypocreomycetidae</taxon>
        <taxon>Hypocreales</taxon>
        <taxon>Nectriaceae</taxon>
        <taxon>Dactylonectria</taxon>
    </lineage>
</organism>
<accession>A0A9P9FRV2</accession>
<protein>
    <recommendedName>
        <fullName evidence="3">Aminoglycoside phosphotransferase domain-containing protein</fullName>
    </recommendedName>
</protein>
<proteinExistence type="predicted"/>
<name>A0A9P9FRV2_9HYPO</name>
<reference evidence="1" key="1">
    <citation type="journal article" date="2021" name="Nat. Commun.">
        <title>Genetic determinants of endophytism in the Arabidopsis root mycobiome.</title>
        <authorList>
            <person name="Mesny F."/>
            <person name="Miyauchi S."/>
            <person name="Thiergart T."/>
            <person name="Pickel B."/>
            <person name="Atanasova L."/>
            <person name="Karlsson M."/>
            <person name="Huettel B."/>
            <person name="Barry K.W."/>
            <person name="Haridas S."/>
            <person name="Chen C."/>
            <person name="Bauer D."/>
            <person name="Andreopoulos W."/>
            <person name="Pangilinan J."/>
            <person name="LaButti K."/>
            <person name="Riley R."/>
            <person name="Lipzen A."/>
            <person name="Clum A."/>
            <person name="Drula E."/>
            <person name="Henrissat B."/>
            <person name="Kohler A."/>
            <person name="Grigoriev I.V."/>
            <person name="Martin F.M."/>
            <person name="Hacquard S."/>
        </authorList>
    </citation>
    <scope>NUCLEOTIDE SEQUENCE</scope>
    <source>
        <strain evidence="1">MPI-CAGE-AT-0147</strain>
    </source>
</reference>
<sequence length="277" mass="31809">ERWCHAFQQIDDSSWIILNNMILKQLPLAGTEQLPNDYVDKAKGFIYRLNEIQKDEEMPKVTTQVPNLGSVQADYECWHLNFCEYYIGSTARIKIMSALSPHTAREHENIAYAASKNPSFRLPQVLSHGERDGMYFILTDMPGIPRHRSSKSFTFGSEMRMRRQLIDIVAEISQWEGPSFGGVGGKQITRSRAFWNLMPSELLDTDLTPTDSVALFLKKSGFDMNDCRFLNASMRHGNHLVDDDLNFVGFRDWDHCAFVPRGFITPHVLEEFALVNR</sequence>